<keyword evidence="7" id="KW-0175">Coiled coil</keyword>
<feature type="binding site" evidence="6">
    <location>
        <position position="218"/>
    </location>
    <ligand>
        <name>dimethylallyl diphosphate</name>
        <dbReference type="ChEBI" id="CHEBI:57623"/>
    </ligand>
</feature>
<dbReference type="Pfam" id="PF00575">
    <property type="entry name" value="S1"/>
    <property type="match status" value="4"/>
</dbReference>
<dbReference type="GO" id="GO:0003676">
    <property type="term" value="F:nucleic acid binding"/>
    <property type="evidence" value="ECO:0007669"/>
    <property type="project" value="InterPro"/>
</dbReference>
<evidence type="ECO:0000256" key="6">
    <source>
        <dbReference type="HAMAP-Rule" id="MF_00191"/>
    </source>
</evidence>
<feature type="binding site" evidence="6">
    <location>
        <position position="74"/>
    </location>
    <ligand>
        <name>(2E)-4-hydroxy-3-methylbut-2-enyl diphosphate</name>
        <dbReference type="ChEBI" id="CHEBI:128753"/>
    </ligand>
</feature>
<feature type="binding site" evidence="6">
    <location>
        <position position="219"/>
    </location>
    <ligand>
        <name>dimethylallyl diphosphate</name>
        <dbReference type="ChEBI" id="CHEBI:57623"/>
    </ligand>
</feature>
<feature type="binding site" evidence="6">
    <location>
        <position position="219"/>
    </location>
    <ligand>
        <name>isopentenyl diphosphate</name>
        <dbReference type="ChEBI" id="CHEBI:128769"/>
    </ligand>
</feature>
<comment type="caution">
    <text evidence="9">The sequence shown here is derived from an EMBL/GenBank/DDBJ whole genome shotgun (WGS) entry which is preliminary data.</text>
</comment>
<dbReference type="SMART" id="SM00316">
    <property type="entry name" value="S1"/>
    <property type="match status" value="4"/>
</dbReference>
<dbReference type="NCBIfam" id="NF005208">
    <property type="entry name" value="PRK06676.1"/>
    <property type="match status" value="1"/>
</dbReference>
<proteinExistence type="inferred from homology"/>
<feature type="binding site" evidence="6">
    <location>
        <position position="218"/>
    </location>
    <ligand>
        <name>(2E)-4-hydroxy-3-methylbut-2-enyl diphosphate</name>
        <dbReference type="ChEBI" id="CHEBI:128753"/>
    </ligand>
</feature>
<organism evidence="9 10">
    <name type="scientific">Alkalibaculum bacchi</name>
    <dbReference type="NCBI Taxonomy" id="645887"/>
    <lineage>
        <taxon>Bacteria</taxon>
        <taxon>Bacillati</taxon>
        <taxon>Bacillota</taxon>
        <taxon>Clostridia</taxon>
        <taxon>Eubacteriales</taxon>
        <taxon>Eubacteriaceae</taxon>
        <taxon>Alkalibaculum</taxon>
    </lineage>
</organism>
<feature type="binding site" evidence="6">
    <location>
        <position position="220"/>
    </location>
    <ligand>
        <name>dimethylallyl diphosphate</name>
        <dbReference type="ChEBI" id="CHEBI:57623"/>
    </ligand>
</feature>
<feature type="coiled-coil region" evidence="7">
    <location>
        <begin position="268"/>
        <end position="295"/>
    </location>
</feature>
<evidence type="ECO:0000256" key="4">
    <source>
        <dbReference type="ARBA" id="ARBA00023014"/>
    </source>
</evidence>
<dbReference type="NCBIfam" id="TIGR00216">
    <property type="entry name" value="ispH_lytB"/>
    <property type="match status" value="1"/>
</dbReference>
<evidence type="ECO:0000313" key="10">
    <source>
        <dbReference type="Proteomes" id="UP000253490"/>
    </source>
</evidence>
<comment type="pathway">
    <text evidence="6">Isoprenoid biosynthesis; isopentenyl diphosphate biosynthesis via DXP pathway; isopentenyl diphosphate from 1-deoxy-D-xylulose 5-phosphate: step 6/6.</text>
</comment>
<keyword evidence="3 6" id="KW-0408">Iron</keyword>
<accession>A0A366I2N0</accession>
<feature type="binding site" evidence="6">
    <location>
        <position position="124"/>
    </location>
    <ligand>
        <name>(2E)-4-hydroxy-3-methylbut-2-enyl diphosphate</name>
        <dbReference type="ChEBI" id="CHEBI:128753"/>
    </ligand>
</feature>
<feature type="binding site" evidence="6">
    <location>
        <position position="42"/>
    </location>
    <ligand>
        <name>(2E)-4-hydroxy-3-methylbut-2-enyl diphosphate</name>
        <dbReference type="ChEBI" id="CHEBI:128753"/>
    </ligand>
</feature>
<feature type="domain" description="S1 motif" evidence="8">
    <location>
        <begin position="384"/>
        <end position="450"/>
    </location>
</feature>
<keyword evidence="4 6" id="KW-0411">Iron-sulfur</keyword>
<dbReference type="GO" id="GO:0051745">
    <property type="term" value="F:4-hydroxy-3-methylbut-2-enyl diphosphate reductase activity"/>
    <property type="evidence" value="ECO:0007669"/>
    <property type="project" value="UniProtKB-UniRule"/>
</dbReference>
<dbReference type="AlphaFoldDB" id="A0A366I2N0"/>
<dbReference type="GO" id="GO:0051539">
    <property type="term" value="F:4 iron, 4 sulfur cluster binding"/>
    <property type="evidence" value="ECO:0007669"/>
    <property type="project" value="UniProtKB-UniRule"/>
</dbReference>
<comment type="function">
    <text evidence="5">Binds mRNA; thus facilitating recognition of the initiation point. It is needed to translate mRNA with a short Shine-Dalgarno (SD) purine-rich sequence.</text>
</comment>
<comment type="cofactor">
    <cofactor evidence="6">
        <name>[4Fe-4S] cluster</name>
        <dbReference type="ChEBI" id="CHEBI:49883"/>
    </cofactor>
    <text evidence="6">Binds 1 [4Fe-4S] cluster per subunit.</text>
</comment>
<dbReference type="FunFam" id="2.40.50.140:FF:000103">
    <property type="entry name" value="protein RRP5 homolog"/>
    <property type="match status" value="2"/>
</dbReference>
<feature type="binding site" evidence="6">
    <location>
        <position position="74"/>
    </location>
    <ligand>
        <name>isopentenyl diphosphate</name>
        <dbReference type="ChEBI" id="CHEBI:128769"/>
    </ligand>
</feature>
<dbReference type="GO" id="GO:0050992">
    <property type="term" value="P:dimethylallyl diphosphate biosynthetic process"/>
    <property type="evidence" value="ECO:0007669"/>
    <property type="project" value="UniProtKB-UniRule"/>
</dbReference>
<dbReference type="CDD" id="cd04465">
    <property type="entry name" value="S1_RPS1_repeat_ec2_hs2"/>
    <property type="match status" value="1"/>
</dbReference>
<feature type="binding site" evidence="6">
    <location>
        <position position="262"/>
    </location>
    <ligand>
        <name>dimethylallyl diphosphate</name>
        <dbReference type="ChEBI" id="CHEBI:57623"/>
    </ligand>
</feature>
<dbReference type="Gene3D" id="3.40.50.11270">
    <property type="match status" value="1"/>
</dbReference>
<dbReference type="CDD" id="cd05687">
    <property type="entry name" value="S1_RPS1_repeat_ec1_hs1"/>
    <property type="match status" value="1"/>
</dbReference>
<feature type="binding site" evidence="6">
    <location>
        <position position="220"/>
    </location>
    <ligand>
        <name>isopentenyl diphosphate</name>
        <dbReference type="ChEBI" id="CHEBI:128769"/>
    </ligand>
</feature>
<feature type="binding site" evidence="6">
    <location>
        <position position="262"/>
    </location>
    <ligand>
        <name>(2E)-4-hydroxy-3-methylbut-2-enyl diphosphate</name>
        <dbReference type="ChEBI" id="CHEBI:128753"/>
    </ligand>
</feature>
<keyword evidence="2 6" id="KW-0479">Metal-binding</keyword>
<dbReference type="NCBIfam" id="NF000907">
    <property type="entry name" value="PRK00087.1"/>
    <property type="match status" value="1"/>
</dbReference>
<comment type="function">
    <text evidence="6">Catalyzes the conversion of 1-hydroxy-2-methyl-2-(E)-butenyl 4-diphosphate (HMBPP) into a mixture of isopentenyl diphosphate (IPP) and dimethylallyl diphosphate (DMAPP). Acts in the terminal step of the DOXP/MEP pathway for isoprenoid precursor biosynthesis.</text>
</comment>
<evidence type="ECO:0000256" key="1">
    <source>
        <dbReference type="ARBA" id="ARBA00022485"/>
    </source>
</evidence>
<protein>
    <recommendedName>
        <fullName evidence="6">4-hydroxy-3-methylbut-2-enyl diphosphate reductase</fullName>
        <shortName evidence="6">HMBPP reductase</shortName>
        <ecNumber evidence="6">1.17.7.4</ecNumber>
    </recommendedName>
</protein>
<dbReference type="CDD" id="cd13944">
    <property type="entry name" value="lytB_ispH"/>
    <property type="match status" value="1"/>
</dbReference>
<dbReference type="InterPro" id="IPR003029">
    <property type="entry name" value="S1_domain"/>
</dbReference>
<dbReference type="Pfam" id="PF02401">
    <property type="entry name" value="LYTB"/>
    <property type="match status" value="1"/>
</dbReference>
<feature type="binding site" evidence="6">
    <location>
        <position position="190"/>
    </location>
    <ligand>
        <name>[4Fe-4S] cluster</name>
        <dbReference type="ChEBI" id="CHEBI:49883"/>
    </ligand>
</feature>
<dbReference type="CDD" id="cd05688">
    <property type="entry name" value="S1_RPS1_repeat_ec3"/>
    <property type="match status" value="1"/>
</dbReference>
<dbReference type="PANTHER" id="PTHR30426:SF0">
    <property type="entry name" value="4-HYDROXY-3-METHYLBUT-2-ENYL DIPHOSPHATE REDUCTASE"/>
    <property type="match status" value="1"/>
</dbReference>
<dbReference type="PANTHER" id="PTHR30426">
    <property type="entry name" value="4-HYDROXY-3-METHYLBUT-2-ENYL DIPHOSPHATE REDUCTASE"/>
    <property type="match status" value="1"/>
</dbReference>
<feature type="binding site" evidence="6">
    <location>
        <position position="220"/>
    </location>
    <ligand>
        <name>(2E)-4-hydroxy-3-methylbut-2-enyl diphosphate</name>
        <dbReference type="ChEBI" id="CHEBI:128753"/>
    </ligand>
</feature>
<comment type="pathway">
    <text evidence="6">Isoprenoid biosynthesis; dimethylallyl diphosphate biosynthesis; dimethylallyl diphosphate from (2E)-4-hydroxy-3-methylbutenyl diphosphate: step 1/1.</text>
</comment>
<dbReference type="GO" id="GO:0019288">
    <property type="term" value="P:isopentenyl diphosphate biosynthetic process, methylerythritol 4-phosphate pathway"/>
    <property type="evidence" value="ECO:0007669"/>
    <property type="project" value="UniProtKB-UniRule"/>
</dbReference>
<dbReference type="Proteomes" id="UP000253490">
    <property type="component" value="Unassembled WGS sequence"/>
</dbReference>
<dbReference type="PROSITE" id="PS50126">
    <property type="entry name" value="S1"/>
    <property type="match status" value="4"/>
</dbReference>
<feature type="binding site" evidence="6">
    <location>
        <position position="218"/>
    </location>
    <ligand>
        <name>isopentenyl diphosphate</name>
        <dbReference type="ChEBI" id="CHEBI:128769"/>
    </ligand>
</feature>
<dbReference type="InterPro" id="IPR003451">
    <property type="entry name" value="LytB/IspH"/>
</dbReference>
<comment type="similarity">
    <text evidence="6">Belongs to the IspH family.</text>
</comment>
<evidence type="ECO:0000256" key="3">
    <source>
        <dbReference type="ARBA" id="ARBA00023004"/>
    </source>
</evidence>
<keyword evidence="6" id="KW-0560">Oxidoreductase</keyword>
<feature type="domain" description="S1 motif" evidence="8">
    <location>
        <begin position="478"/>
        <end position="546"/>
    </location>
</feature>
<evidence type="ECO:0000259" key="8">
    <source>
        <dbReference type="PROSITE" id="PS50126"/>
    </source>
</evidence>
<comment type="catalytic activity">
    <reaction evidence="6">
        <text>isopentenyl diphosphate + 2 oxidized [2Fe-2S]-[ferredoxin] + H2O = (2E)-4-hydroxy-3-methylbut-2-enyl diphosphate + 2 reduced [2Fe-2S]-[ferredoxin] + 2 H(+)</text>
        <dbReference type="Rhea" id="RHEA:24488"/>
        <dbReference type="Rhea" id="RHEA-COMP:10000"/>
        <dbReference type="Rhea" id="RHEA-COMP:10001"/>
        <dbReference type="ChEBI" id="CHEBI:15377"/>
        <dbReference type="ChEBI" id="CHEBI:15378"/>
        <dbReference type="ChEBI" id="CHEBI:33737"/>
        <dbReference type="ChEBI" id="CHEBI:33738"/>
        <dbReference type="ChEBI" id="CHEBI:128753"/>
        <dbReference type="ChEBI" id="CHEBI:128769"/>
        <dbReference type="EC" id="1.17.7.4"/>
    </reaction>
</comment>
<evidence type="ECO:0000256" key="5">
    <source>
        <dbReference type="ARBA" id="ARBA00025604"/>
    </source>
</evidence>
<dbReference type="EC" id="1.17.7.4" evidence="6"/>
<dbReference type="HAMAP" id="MF_00191">
    <property type="entry name" value="IspH"/>
    <property type="match status" value="1"/>
</dbReference>
<gene>
    <name evidence="6" type="primary">ispH</name>
    <name evidence="9" type="ORF">DES36_11351</name>
</gene>
<feature type="binding site" evidence="6">
    <location>
        <position position="42"/>
    </location>
    <ligand>
        <name>dimethylallyl diphosphate</name>
        <dbReference type="ChEBI" id="CHEBI:57623"/>
    </ligand>
</feature>
<dbReference type="UniPathway" id="UPA00056">
    <property type="reaction ID" value="UER00097"/>
</dbReference>
<evidence type="ECO:0000256" key="7">
    <source>
        <dbReference type="SAM" id="Coils"/>
    </source>
</evidence>
<feature type="binding site" evidence="6">
    <location>
        <position position="12"/>
    </location>
    <ligand>
        <name>[4Fe-4S] cluster</name>
        <dbReference type="ChEBI" id="CHEBI:49883"/>
    </ligand>
</feature>
<dbReference type="RefSeq" id="WP_113921114.1">
    <property type="nucleotide sequence ID" value="NZ_QNRX01000013.1"/>
</dbReference>
<reference evidence="9 10" key="1">
    <citation type="submission" date="2018-06" db="EMBL/GenBank/DDBJ databases">
        <title>Genomic Encyclopedia of Type Strains, Phase IV (KMG-IV): sequencing the most valuable type-strain genomes for metagenomic binning, comparative biology and taxonomic classification.</title>
        <authorList>
            <person name="Goeker M."/>
        </authorList>
    </citation>
    <scope>NUCLEOTIDE SEQUENCE [LARGE SCALE GENOMIC DNA]</scope>
    <source>
        <strain evidence="9 10">DSM 22112</strain>
    </source>
</reference>
<evidence type="ECO:0000313" key="9">
    <source>
        <dbReference type="EMBL" id="RBP61839.1"/>
    </source>
</evidence>
<feature type="binding site" evidence="6">
    <location>
        <position position="124"/>
    </location>
    <ligand>
        <name>isopentenyl diphosphate</name>
        <dbReference type="ChEBI" id="CHEBI:128769"/>
    </ligand>
</feature>
<dbReference type="GO" id="GO:0016114">
    <property type="term" value="P:terpenoid biosynthetic process"/>
    <property type="evidence" value="ECO:0007669"/>
    <property type="project" value="UniProtKB-UniRule"/>
</dbReference>
<dbReference type="EMBL" id="QNRX01000013">
    <property type="protein sequence ID" value="RBP61839.1"/>
    <property type="molecule type" value="Genomic_DNA"/>
</dbReference>
<sequence>MEIILAKTAGYCFGVNRALDAVDKAIEDGQVHLIHTLGPIIHNPQVIEKLEQRGVKTVQGLDEIEKGTIVIRSHGVGENVIKEAEEKSLNLINATCPYVKNIQKRVKKYYDEDYQIVIIGNKDHPEVKGINGWCNNSGIIVDDKNNVPNVAKYDKICVVAQTTITNELFIAITEKMKEQHNNVAIFNTICNATKERQEETRRIAQDVDCMIIIGGYNSSNTQKLVSISKKYCNNTFHIETKKDLDMDKIKKYEKVGISAGASTPQWIIEEVINFMENQENNMENMNSTYEDTFKSFRKGSIVEGKVISASKDEIIVNVGYKTDGIIKKSEYTKDSDVDLSTIVNPQDNIEALVLNIGTDSVELSVLRLEERKAKDELEKAYEEGTILEGKVVKAIKGGLMVDVGISEIFMPASQYHYKFVKDLESLVGKQIRGKIIEFDKKKNKVILSQKVIVEAEHKAKVEADAKVKGDFFSSLEVGQKISGKVKSIMNYGVFVNIGALDGFVHISDLSHSKVNHPNDVLSEGDTIEAVIINLDEENQKIKLSVKEMTEDPWTSFVNNNKKGDIVEGTITNTVSFGAFAEIAPTVEGLIHISQISHEKVESVDAVLHKGDTVKVKIIGIDNDKKKVSLSIKETIEKVEKQVEIEENISVYKDENANPTLGDLFGDLFK</sequence>
<evidence type="ECO:0000256" key="2">
    <source>
        <dbReference type="ARBA" id="ARBA00022723"/>
    </source>
</evidence>
<feature type="binding site" evidence="6">
    <location>
        <position position="262"/>
    </location>
    <ligand>
        <name>isopentenyl diphosphate</name>
        <dbReference type="ChEBI" id="CHEBI:128769"/>
    </ligand>
</feature>
<dbReference type="InterPro" id="IPR012340">
    <property type="entry name" value="NA-bd_OB-fold"/>
</dbReference>
<dbReference type="OrthoDB" id="9777362at2"/>
<feature type="binding site" evidence="6">
    <location>
        <position position="96"/>
    </location>
    <ligand>
        <name>[4Fe-4S] cluster</name>
        <dbReference type="ChEBI" id="CHEBI:49883"/>
    </ligand>
</feature>
<feature type="active site" description="Proton donor" evidence="6">
    <location>
        <position position="126"/>
    </location>
</feature>
<keyword evidence="1 6" id="KW-0004">4Fe-4S</keyword>
<dbReference type="NCBIfam" id="NF002187">
    <property type="entry name" value="PRK01045.1-1"/>
    <property type="match status" value="1"/>
</dbReference>
<dbReference type="Gene3D" id="3.40.1010.20">
    <property type="entry name" value="4-hydroxy-3-methylbut-2-enyl diphosphate reductase, catalytic domain"/>
    <property type="match status" value="2"/>
</dbReference>
<dbReference type="UniPathway" id="UPA00059">
    <property type="reaction ID" value="UER00105"/>
</dbReference>
<feature type="domain" description="S1 motif" evidence="8">
    <location>
        <begin position="563"/>
        <end position="632"/>
    </location>
</feature>
<feature type="domain" description="S1 motif" evidence="8">
    <location>
        <begin position="299"/>
        <end position="366"/>
    </location>
</feature>
<feature type="binding site" evidence="6">
    <location>
        <position position="74"/>
    </location>
    <ligand>
        <name>dimethylallyl diphosphate</name>
        <dbReference type="ChEBI" id="CHEBI:57623"/>
    </ligand>
</feature>
<dbReference type="PRINTS" id="PR00681">
    <property type="entry name" value="RIBOSOMALS1"/>
</dbReference>
<dbReference type="Gene3D" id="2.40.50.140">
    <property type="entry name" value="Nucleic acid-binding proteins"/>
    <property type="match status" value="4"/>
</dbReference>
<dbReference type="GO" id="GO:0046872">
    <property type="term" value="F:metal ion binding"/>
    <property type="evidence" value="ECO:0007669"/>
    <property type="project" value="UniProtKB-KW"/>
</dbReference>
<keyword evidence="6" id="KW-0414">Isoprene biosynthesis</keyword>
<feature type="binding site" evidence="6">
    <location>
        <position position="42"/>
    </location>
    <ligand>
        <name>isopentenyl diphosphate</name>
        <dbReference type="ChEBI" id="CHEBI:128769"/>
    </ligand>
</feature>
<keyword evidence="10" id="KW-1185">Reference proteome</keyword>
<name>A0A366I2N0_9FIRM</name>
<comment type="catalytic activity">
    <reaction evidence="6">
        <text>dimethylallyl diphosphate + 2 oxidized [2Fe-2S]-[ferredoxin] + H2O = (2E)-4-hydroxy-3-methylbut-2-enyl diphosphate + 2 reduced [2Fe-2S]-[ferredoxin] + 2 H(+)</text>
        <dbReference type="Rhea" id="RHEA:24825"/>
        <dbReference type="Rhea" id="RHEA-COMP:10000"/>
        <dbReference type="Rhea" id="RHEA-COMP:10001"/>
        <dbReference type="ChEBI" id="CHEBI:15377"/>
        <dbReference type="ChEBI" id="CHEBI:15378"/>
        <dbReference type="ChEBI" id="CHEBI:33737"/>
        <dbReference type="ChEBI" id="CHEBI:33738"/>
        <dbReference type="ChEBI" id="CHEBI:57623"/>
        <dbReference type="ChEBI" id="CHEBI:128753"/>
        <dbReference type="EC" id="1.17.7.4"/>
    </reaction>
</comment>
<feature type="binding site" evidence="6">
    <location>
        <position position="219"/>
    </location>
    <ligand>
        <name>(2E)-4-hydroxy-3-methylbut-2-enyl diphosphate</name>
        <dbReference type="ChEBI" id="CHEBI:128753"/>
    </ligand>
</feature>
<dbReference type="InterPro" id="IPR035104">
    <property type="entry name" value="Ribosomal_protein_S1-like"/>
</dbReference>
<feature type="binding site" evidence="6">
    <location>
        <position position="124"/>
    </location>
    <ligand>
        <name>dimethylallyl diphosphate</name>
        <dbReference type="ChEBI" id="CHEBI:57623"/>
    </ligand>
</feature>
<dbReference type="SUPFAM" id="SSF50249">
    <property type="entry name" value="Nucleic acid-binding proteins"/>
    <property type="match status" value="4"/>
</dbReference>
<feature type="binding site" evidence="6">
    <location>
        <position position="162"/>
    </location>
    <ligand>
        <name>(2E)-4-hydroxy-3-methylbut-2-enyl diphosphate</name>
        <dbReference type="ChEBI" id="CHEBI:128753"/>
    </ligand>
</feature>